<dbReference type="AlphaFoldDB" id="B6RB88"/>
<dbReference type="PRINTS" id="PR00254">
    <property type="entry name" value="NICOTINICR"/>
</dbReference>
<evidence type="ECO:0000256" key="11">
    <source>
        <dbReference type="RuleBase" id="RU000687"/>
    </source>
</evidence>
<evidence type="ECO:0000256" key="8">
    <source>
        <dbReference type="ARBA" id="ARBA00023286"/>
    </source>
</evidence>
<feature type="signal peptide" evidence="11">
    <location>
        <begin position="1"/>
        <end position="23"/>
    </location>
</feature>
<organism evidence="13">
    <name type="scientific">Haliotis discus discus</name>
    <name type="common">disc abalone</name>
    <dbReference type="NCBI Taxonomy" id="91233"/>
    <lineage>
        <taxon>Eukaryota</taxon>
        <taxon>Metazoa</taxon>
        <taxon>Spiralia</taxon>
        <taxon>Lophotrochozoa</taxon>
        <taxon>Mollusca</taxon>
        <taxon>Gastropoda</taxon>
        <taxon>Vetigastropoda</taxon>
        <taxon>Lepetellida</taxon>
        <taxon>Haliotoidea</taxon>
        <taxon>Haliotidae</taxon>
        <taxon>Haliotis</taxon>
    </lineage>
</organism>
<keyword evidence="6" id="KW-0472">Membrane</keyword>
<dbReference type="CDD" id="cd19031">
    <property type="entry name" value="LGIC_ECD_nAChR_proto_alpha-like"/>
    <property type="match status" value="1"/>
</dbReference>
<feature type="domain" description="Neurotransmitter-gated ion-channel ligand-binding" evidence="12">
    <location>
        <begin position="28"/>
        <end position="246"/>
    </location>
</feature>
<evidence type="ECO:0000256" key="6">
    <source>
        <dbReference type="ARBA" id="ARBA00023136"/>
    </source>
</evidence>
<dbReference type="InterPro" id="IPR006201">
    <property type="entry name" value="Neur_channel"/>
</dbReference>
<dbReference type="GO" id="GO:0045211">
    <property type="term" value="C:postsynaptic membrane"/>
    <property type="evidence" value="ECO:0007669"/>
    <property type="project" value="InterPro"/>
</dbReference>
<dbReference type="InterPro" id="IPR006202">
    <property type="entry name" value="Neur_chan_lig-bd"/>
</dbReference>
<comment type="subcellular location">
    <subcellularLocation>
        <location evidence="10">Synaptic cell membrane</location>
        <topology evidence="10">Multi-pass membrane protein</topology>
    </subcellularLocation>
</comment>
<evidence type="ECO:0000256" key="10">
    <source>
        <dbReference type="ARBA" id="ARBA00034099"/>
    </source>
</evidence>
<evidence type="ECO:0000256" key="7">
    <source>
        <dbReference type="ARBA" id="ARBA00023170"/>
    </source>
</evidence>
<dbReference type="InterPro" id="IPR036734">
    <property type="entry name" value="Neur_chan_lig-bd_sf"/>
</dbReference>
<dbReference type="Gene3D" id="2.70.170.10">
    <property type="entry name" value="Neurotransmitter-gated ion-channel ligand-binding domain"/>
    <property type="match status" value="1"/>
</dbReference>
<keyword evidence="3" id="KW-0812">Transmembrane</keyword>
<keyword evidence="8" id="KW-1071">Ligand-gated ion channel</keyword>
<reference evidence="13" key="1">
    <citation type="submission" date="2006-10" db="EMBL/GenBank/DDBJ databases">
        <title>Novel gene discovery from Haliotis discus discus by normalized cDNA library analysis.</title>
        <authorList>
            <person name="Kang H.-S."/>
            <person name="De Zoysa M."/>
            <person name="Lee J."/>
        </authorList>
    </citation>
    <scope>NUCLEOTIDE SEQUENCE</scope>
</reference>
<accession>B6RB88</accession>
<evidence type="ECO:0000259" key="12">
    <source>
        <dbReference type="Pfam" id="PF02931"/>
    </source>
</evidence>
<protein>
    <submittedName>
        <fullName evidence="13">Nicotinic acetylcholine receptor alpha 1 subunit</fullName>
    </submittedName>
</protein>
<evidence type="ECO:0000256" key="4">
    <source>
        <dbReference type="ARBA" id="ARBA00023018"/>
    </source>
</evidence>
<sequence>MGPATVVDILKYISLILLTVCDANDNAKRLFDDLLRTSGYNKLIRPVGNESDKLYVKLGMRLSQLIDVDEKNQVMTTNVWLRQVWEDYNLAWTPSEYGGLDRLEVPVKAIWTPEIVLFNNADGNYEVTLMTKATLHPDGLVVWEPPAIYKSSCIINVKFFPFDVQNCSMKFGSWTYDGDQVDLVHMCSNTQGPSATIPQGVDLRDFYPGVEWDILDVSARKNTRTYPCCNEPYPDITFEVTIRRKTLFHTVNLI</sequence>
<dbReference type="PROSITE" id="PS00236">
    <property type="entry name" value="NEUROTR_ION_CHANNEL"/>
    <property type="match status" value="1"/>
</dbReference>
<keyword evidence="4" id="KW-0770">Synapse</keyword>
<keyword evidence="2" id="KW-1003">Cell membrane</keyword>
<dbReference type="GO" id="GO:0004888">
    <property type="term" value="F:transmembrane signaling receptor activity"/>
    <property type="evidence" value="ECO:0007669"/>
    <property type="project" value="InterPro"/>
</dbReference>
<keyword evidence="7 13" id="KW-0675">Receptor</keyword>
<dbReference type="SUPFAM" id="SSF63712">
    <property type="entry name" value="Nicotinic receptor ligand binding domain-like"/>
    <property type="match status" value="1"/>
</dbReference>
<feature type="non-terminal residue" evidence="13">
    <location>
        <position position="254"/>
    </location>
</feature>
<dbReference type="Pfam" id="PF02931">
    <property type="entry name" value="Neur_chan_LBD"/>
    <property type="match status" value="1"/>
</dbReference>
<evidence type="ECO:0000256" key="2">
    <source>
        <dbReference type="ARBA" id="ARBA00022475"/>
    </source>
</evidence>
<dbReference type="PRINTS" id="PR00252">
    <property type="entry name" value="NRIONCHANNEL"/>
</dbReference>
<evidence type="ECO:0000256" key="1">
    <source>
        <dbReference type="ARBA" id="ARBA00022448"/>
    </source>
</evidence>
<dbReference type="FunFam" id="2.70.170.10:FF:000013">
    <property type="entry name" value="Acetylcholine receptor subunit alpha"/>
    <property type="match status" value="1"/>
</dbReference>
<dbReference type="EMBL" id="EF103435">
    <property type="protein sequence ID" value="ABO26693.1"/>
    <property type="molecule type" value="mRNA"/>
</dbReference>
<dbReference type="GO" id="GO:0022848">
    <property type="term" value="F:acetylcholine-gated monoatomic cation-selective channel activity"/>
    <property type="evidence" value="ECO:0007669"/>
    <property type="project" value="InterPro"/>
</dbReference>
<keyword evidence="1 11" id="KW-0813">Transport</keyword>
<proteinExistence type="evidence at transcript level"/>
<evidence type="ECO:0000313" key="13">
    <source>
        <dbReference type="EMBL" id="ABO26693.1"/>
    </source>
</evidence>
<name>B6RB88_HALDI</name>
<evidence type="ECO:0000256" key="5">
    <source>
        <dbReference type="ARBA" id="ARBA00023065"/>
    </source>
</evidence>
<evidence type="ECO:0000256" key="9">
    <source>
        <dbReference type="ARBA" id="ARBA00023303"/>
    </source>
</evidence>
<comment type="similarity">
    <text evidence="11">Belongs to the ligand-gated ion channel (TC 1.A.9) family.</text>
</comment>
<dbReference type="PANTHER" id="PTHR18945">
    <property type="entry name" value="NEUROTRANSMITTER GATED ION CHANNEL"/>
    <property type="match status" value="1"/>
</dbReference>
<keyword evidence="11" id="KW-0732">Signal</keyword>
<keyword evidence="9 11" id="KW-0407">Ion channel</keyword>
<feature type="chain" id="PRO_5022248676" evidence="11">
    <location>
        <begin position="24"/>
        <end position="254"/>
    </location>
</feature>
<keyword evidence="5 11" id="KW-0406">Ion transport</keyword>
<dbReference type="InterPro" id="IPR018000">
    <property type="entry name" value="Neurotransmitter_ion_chnl_CS"/>
</dbReference>
<evidence type="ECO:0000256" key="3">
    <source>
        <dbReference type="ARBA" id="ARBA00022692"/>
    </source>
</evidence>
<dbReference type="InterPro" id="IPR002394">
    <property type="entry name" value="Nicotinic_acetylcholine_rcpt"/>
</dbReference>